<dbReference type="PRINTS" id="PR00344">
    <property type="entry name" value="BCTRLSENSOR"/>
</dbReference>
<dbReference type="PANTHER" id="PTHR42878:SF15">
    <property type="entry name" value="BACTERIOPHYTOCHROME"/>
    <property type="match status" value="1"/>
</dbReference>
<keyword evidence="7" id="KW-0812">Transmembrane</keyword>
<dbReference type="Pfam" id="PF13424">
    <property type="entry name" value="TPR_12"/>
    <property type="match status" value="1"/>
</dbReference>
<dbReference type="GO" id="GO:0000156">
    <property type="term" value="F:phosphorelay response regulator activity"/>
    <property type="evidence" value="ECO:0007669"/>
    <property type="project" value="TreeGrafter"/>
</dbReference>
<dbReference type="SUPFAM" id="SSF48452">
    <property type="entry name" value="TPR-like"/>
    <property type="match status" value="2"/>
</dbReference>
<dbReference type="PANTHER" id="PTHR42878">
    <property type="entry name" value="TWO-COMPONENT HISTIDINE KINASE"/>
    <property type="match status" value="1"/>
</dbReference>
<comment type="catalytic activity">
    <reaction evidence="1">
        <text>ATP + protein L-histidine = ADP + protein N-phospho-L-histidine.</text>
        <dbReference type="EC" id="2.7.13.3"/>
    </reaction>
</comment>
<dbReference type="STRING" id="1524460.IX84_11050"/>
<evidence type="ECO:0000313" key="9">
    <source>
        <dbReference type="EMBL" id="KGE88083.1"/>
    </source>
</evidence>
<keyword evidence="7" id="KW-1133">Transmembrane helix</keyword>
<feature type="domain" description="Histidine kinase" evidence="8">
    <location>
        <begin position="436"/>
        <end position="650"/>
    </location>
</feature>
<reference evidence="9 10" key="1">
    <citation type="journal article" date="2014" name="Int. J. Syst. Evol. Microbiol.">
        <title>Phaeodactylibacter xiamenensis gen. nov., sp. nov., a member of the family Saprospiraceae isolated from the marine alga Phaeodactylum tricornutum.</title>
        <authorList>
            <person name="Chen Z.Jr."/>
            <person name="Lei X."/>
            <person name="Lai Q."/>
            <person name="Li Y."/>
            <person name="Zhang B."/>
            <person name="Zhang J."/>
            <person name="Zhang H."/>
            <person name="Yang L."/>
            <person name="Zheng W."/>
            <person name="Tian Y."/>
            <person name="Yu Z."/>
            <person name="Xu H.Jr."/>
            <person name="Zheng T."/>
        </authorList>
    </citation>
    <scope>NUCLEOTIDE SEQUENCE [LARGE SCALE GENOMIC DNA]</scope>
    <source>
        <strain evidence="9 10">KD52</strain>
    </source>
</reference>
<feature type="repeat" description="TPR" evidence="6">
    <location>
        <begin position="215"/>
        <end position="248"/>
    </location>
</feature>
<dbReference type="SUPFAM" id="SSF55874">
    <property type="entry name" value="ATPase domain of HSP90 chaperone/DNA topoisomerase II/histidine kinase"/>
    <property type="match status" value="1"/>
</dbReference>
<gene>
    <name evidence="9" type="ORF">IX84_11050</name>
</gene>
<dbReference type="GO" id="GO:0030295">
    <property type="term" value="F:protein kinase activator activity"/>
    <property type="evidence" value="ECO:0007669"/>
    <property type="project" value="TreeGrafter"/>
</dbReference>
<dbReference type="Pfam" id="PF00512">
    <property type="entry name" value="HisKA"/>
    <property type="match status" value="1"/>
</dbReference>
<dbReference type="SUPFAM" id="SSF47384">
    <property type="entry name" value="Homodimeric domain of signal transducing histidine kinase"/>
    <property type="match status" value="1"/>
</dbReference>
<dbReference type="EC" id="2.7.13.3" evidence="2"/>
<evidence type="ECO:0000256" key="5">
    <source>
        <dbReference type="ARBA" id="ARBA00022777"/>
    </source>
</evidence>
<keyword evidence="4" id="KW-0808">Transferase</keyword>
<dbReference type="GO" id="GO:0000155">
    <property type="term" value="F:phosphorelay sensor kinase activity"/>
    <property type="evidence" value="ECO:0007669"/>
    <property type="project" value="InterPro"/>
</dbReference>
<keyword evidence="7" id="KW-0472">Membrane</keyword>
<dbReference type="InterPro" id="IPR050351">
    <property type="entry name" value="BphY/WalK/GraS-like"/>
</dbReference>
<dbReference type="InterPro" id="IPR036097">
    <property type="entry name" value="HisK_dim/P_sf"/>
</dbReference>
<organism evidence="9 10">
    <name type="scientific">Phaeodactylibacter xiamenensis</name>
    <dbReference type="NCBI Taxonomy" id="1524460"/>
    <lineage>
        <taxon>Bacteria</taxon>
        <taxon>Pseudomonadati</taxon>
        <taxon>Bacteroidota</taxon>
        <taxon>Saprospiria</taxon>
        <taxon>Saprospirales</taxon>
        <taxon>Haliscomenobacteraceae</taxon>
        <taxon>Phaeodactylibacter</taxon>
    </lineage>
</organism>
<dbReference type="SMART" id="SM00388">
    <property type="entry name" value="HisKA"/>
    <property type="match status" value="1"/>
</dbReference>
<dbReference type="PROSITE" id="PS50005">
    <property type="entry name" value="TPR"/>
    <property type="match status" value="2"/>
</dbReference>
<keyword evidence="3" id="KW-0597">Phosphoprotein</keyword>
<dbReference type="Gene3D" id="1.25.40.10">
    <property type="entry name" value="Tetratricopeptide repeat domain"/>
    <property type="match status" value="2"/>
</dbReference>
<sequence length="656" mass="74452">MVERGQPDTLQVEYLTKLSSYYIRRDLDKAIHFANRAGELAERTGQYYHIGKALTNKSVAYLDKGMIDSVNIIAEQAEAHFRKHPNVLEQSNLYSTRGHLERRLGRNDKAFEWYLKSVRNIEENAKDSSDRYALPAFLNNVAISLRQQGDYDESLRYLKKALALAEAKDNKLTVCVLLSGIGSCLEAKEDYEGALESFQRSLVIKDEIKDEVGKISLLTNIGRLYVKTGRFEAAETYLQESFLLSETLGYTSGRISVLSVLANFALEQKDYSGALDWGQKALALAQGDGNKEAVMDLYDLLAKAHAEQGSYEIAYKYRSLYATASDSAQVQKRQQNMDQLRMAYEVEKTEQENEYLKEQRAKDRVIIGQRNTVMMVGAAALLLLILVVVLIYRDLQRKQSYSQQLETTVAQRTEALQRVNKDLEQANYELSTLSYIASHDIKEPIRVMSNYVGLIRRRLPEDLSSGLKDYFEIIKSSSRQLYTLIEDFMHYSDLSRQNAGEVEQIDMNSFVQNLANILDTQQRVVPGKVDYHGLKYVRINRSMLLLVLKNLIENGLKYNKSQRPEVLISSTRQGEGIELRVTDNGIGIPVLFQEKIFEAFKRLHSRAEYGGSGLGLAIVKLAVGKLGGDIRLESEEGKGSTFIMTFREQANEETDQ</sequence>
<dbReference type="Gene3D" id="1.10.287.130">
    <property type="match status" value="1"/>
</dbReference>
<dbReference type="PROSITE" id="PS50109">
    <property type="entry name" value="HIS_KIN"/>
    <property type="match status" value="1"/>
</dbReference>
<evidence type="ECO:0000256" key="1">
    <source>
        <dbReference type="ARBA" id="ARBA00000085"/>
    </source>
</evidence>
<dbReference type="InterPro" id="IPR004358">
    <property type="entry name" value="Sig_transdc_His_kin-like_C"/>
</dbReference>
<dbReference type="AlphaFoldDB" id="A0A098S8U9"/>
<dbReference type="InterPro" id="IPR003661">
    <property type="entry name" value="HisK_dim/P_dom"/>
</dbReference>
<dbReference type="SMART" id="SM00028">
    <property type="entry name" value="TPR"/>
    <property type="match status" value="5"/>
</dbReference>
<name>A0A098S8U9_9BACT</name>
<dbReference type="InterPro" id="IPR005467">
    <property type="entry name" value="His_kinase_dom"/>
</dbReference>
<dbReference type="EMBL" id="JPOS01000022">
    <property type="protein sequence ID" value="KGE88083.1"/>
    <property type="molecule type" value="Genomic_DNA"/>
</dbReference>
<evidence type="ECO:0000256" key="2">
    <source>
        <dbReference type="ARBA" id="ARBA00012438"/>
    </source>
</evidence>
<dbReference type="InterPro" id="IPR003594">
    <property type="entry name" value="HATPase_dom"/>
</dbReference>
<accession>A0A098S8U9</accession>
<protein>
    <recommendedName>
        <fullName evidence="2">histidine kinase</fullName>
        <ecNumber evidence="2">2.7.13.3</ecNumber>
    </recommendedName>
</protein>
<evidence type="ECO:0000313" key="10">
    <source>
        <dbReference type="Proteomes" id="UP000029736"/>
    </source>
</evidence>
<evidence type="ECO:0000256" key="6">
    <source>
        <dbReference type="PROSITE-ProRule" id="PRU00339"/>
    </source>
</evidence>
<dbReference type="InterPro" id="IPR036890">
    <property type="entry name" value="HATPase_C_sf"/>
</dbReference>
<dbReference type="Pfam" id="PF02518">
    <property type="entry name" value="HATPase_c"/>
    <property type="match status" value="1"/>
</dbReference>
<dbReference type="InterPro" id="IPR011990">
    <property type="entry name" value="TPR-like_helical_dom_sf"/>
</dbReference>
<evidence type="ECO:0000256" key="3">
    <source>
        <dbReference type="ARBA" id="ARBA00022553"/>
    </source>
</evidence>
<keyword evidence="5" id="KW-0418">Kinase</keyword>
<comment type="caution">
    <text evidence="9">The sequence shown here is derived from an EMBL/GenBank/DDBJ whole genome shotgun (WGS) entry which is preliminary data.</text>
</comment>
<dbReference type="GO" id="GO:0007234">
    <property type="term" value="P:osmosensory signaling via phosphorelay pathway"/>
    <property type="evidence" value="ECO:0007669"/>
    <property type="project" value="TreeGrafter"/>
</dbReference>
<evidence type="ECO:0000256" key="7">
    <source>
        <dbReference type="SAM" id="Phobius"/>
    </source>
</evidence>
<keyword evidence="10" id="KW-1185">Reference proteome</keyword>
<feature type="transmembrane region" description="Helical" evidence="7">
    <location>
        <begin position="372"/>
        <end position="392"/>
    </location>
</feature>
<dbReference type="InterPro" id="IPR019734">
    <property type="entry name" value="TPR_rpt"/>
</dbReference>
<dbReference type="Proteomes" id="UP000029736">
    <property type="component" value="Unassembled WGS sequence"/>
</dbReference>
<proteinExistence type="predicted"/>
<dbReference type="Pfam" id="PF13432">
    <property type="entry name" value="TPR_16"/>
    <property type="match status" value="1"/>
</dbReference>
<keyword evidence="6" id="KW-0802">TPR repeat</keyword>
<feature type="repeat" description="TPR" evidence="6">
    <location>
        <begin position="135"/>
        <end position="168"/>
    </location>
</feature>
<dbReference type="CDD" id="cd00082">
    <property type="entry name" value="HisKA"/>
    <property type="match status" value="1"/>
</dbReference>
<evidence type="ECO:0000259" key="8">
    <source>
        <dbReference type="PROSITE" id="PS50109"/>
    </source>
</evidence>
<dbReference type="Gene3D" id="3.30.565.10">
    <property type="entry name" value="Histidine kinase-like ATPase, C-terminal domain"/>
    <property type="match status" value="1"/>
</dbReference>
<evidence type="ECO:0000256" key="4">
    <source>
        <dbReference type="ARBA" id="ARBA00022679"/>
    </source>
</evidence>
<dbReference type="SMART" id="SM00387">
    <property type="entry name" value="HATPase_c"/>
    <property type="match status" value="1"/>
</dbReference>